<dbReference type="InterPro" id="IPR006162">
    <property type="entry name" value="Ppantetheine_attach_site"/>
</dbReference>
<dbReference type="InterPro" id="IPR036736">
    <property type="entry name" value="ACP-like_sf"/>
</dbReference>
<keyword evidence="2" id="KW-0597">Phosphoprotein</keyword>
<feature type="domain" description="Carrier" evidence="5">
    <location>
        <begin position="191"/>
        <end position="266"/>
    </location>
</feature>
<sequence>MIGSLTPDRVAAVMRPKADGAWNLHELTRDLDLEHFVLFSSAASVFGAPGQGNYVAANAFLDALAAERRAAGLAGTSLAWGLWAEASALTGQLTDAERSRINRGGVAALNAEDGLALLDLALARDEAMLVPARLDLAGLRAQAARSTEIPSLWRALVSGGAGRRTAASGTAAGADSLRRQLAGLSAPDRDRMLTDLIRTHVAAVLGHTSLDAIESTRAFTDLGFDSLTAVELRNRLNTASGLRLPATLVFDYPNPAELAEFLREKLLPEIGDEADPAEAKLRNALASVPISRFREAGLMEALMQLAGIQDDALAKGGNGEVEDIDALDAESLIRLALDSETD</sequence>
<dbReference type="PROSITE" id="PS50075">
    <property type="entry name" value="CARRIER"/>
    <property type="match status" value="1"/>
</dbReference>
<dbReference type="GO" id="GO:0031177">
    <property type="term" value="F:phosphopantetheine binding"/>
    <property type="evidence" value="ECO:0007669"/>
    <property type="project" value="InterPro"/>
</dbReference>
<keyword evidence="7" id="KW-1185">Reference proteome</keyword>
<evidence type="ECO:0000256" key="1">
    <source>
        <dbReference type="ARBA" id="ARBA00022450"/>
    </source>
</evidence>
<dbReference type="InterPro" id="IPR050091">
    <property type="entry name" value="PKS_NRPS_Biosynth_Enz"/>
</dbReference>
<gene>
    <name evidence="6" type="ORF">AQI88_42135</name>
</gene>
<comment type="caution">
    <text evidence="6">The sequence shown here is derived from an EMBL/GenBank/DDBJ whole genome shotgun (WGS) entry which is preliminary data.</text>
</comment>
<evidence type="ECO:0000313" key="6">
    <source>
        <dbReference type="EMBL" id="KUM83337.1"/>
    </source>
</evidence>
<dbReference type="PANTHER" id="PTHR43775">
    <property type="entry name" value="FATTY ACID SYNTHASE"/>
    <property type="match status" value="1"/>
</dbReference>
<proteinExistence type="predicted"/>
<evidence type="ECO:0000256" key="3">
    <source>
        <dbReference type="ARBA" id="ARBA00022679"/>
    </source>
</evidence>
<keyword evidence="1" id="KW-0596">Phosphopantetheine</keyword>
<dbReference type="InterPro" id="IPR009081">
    <property type="entry name" value="PP-bd_ACP"/>
</dbReference>
<evidence type="ECO:0000259" key="5">
    <source>
        <dbReference type="PROSITE" id="PS50075"/>
    </source>
</evidence>
<dbReference type="Pfam" id="PF08659">
    <property type="entry name" value="KR"/>
    <property type="match status" value="1"/>
</dbReference>
<dbReference type="SUPFAM" id="SSF47336">
    <property type="entry name" value="ACP-like"/>
    <property type="match status" value="1"/>
</dbReference>
<dbReference type="GO" id="GO:0006633">
    <property type="term" value="P:fatty acid biosynthetic process"/>
    <property type="evidence" value="ECO:0007669"/>
    <property type="project" value="TreeGrafter"/>
</dbReference>
<keyword evidence="4" id="KW-0511">Multifunctional enzyme</keyword>
<evidence type="ECO:0000256" key="4">
    <source>
        <dbReference type="ARBA" id="ARBA00023268"/>
    </source>
</evidence>
<evidence type="ECO:0000256" key="2">
    <source>
        <dbReference type="ARBA" id="ARBA00022553"/>
    </source>
</evidence>
<dbReference type="InterPro" id="IPR020806">
    <property type="entry name" value="PKS_PP-bd"/>
</dbReference>
<dbReference type="SMART" id="SM01294">
    <property type="entry name" value="PKS_PP_betabranch"/>
    <property type="match status" value="1"/>
</dbReference>
<dbReference type="Gene3D" id="3.40.50.720">
    <property type="entry name" value="NAD(P)-binding Rossmann-like Domain"/>
    <property type="match status" value="1"/>
</dbReference>
<dbReference type="EMBL" id="LMWL01000149">
    <property type="protein sequence ID" value="KUM83337.1"/>
    <property type="molecule type" value="Genomic_DNA"/>
</dbReference>
<dbReference type="InterPro" id="IPR057326">
    <property type="entry name" value="KR_dom"/>
</dbReference>
<dbReference type="FunFam" id="1.10.1200.10:FF:000007">
    <property type="entry name" value="Probable polyketide synthase pks17"/>
    <property type="match status" value="1"/>
</dbReference>
<dbReference type="SMART" id="SM00822">
    <property type="entry name" value="PKS_KR"/>
    <property type="match status" value="1"/>
</dbReference>
<dbReference type="PANTHER" id="PTHR43775:SF51">
    <property type="entry name" value="INACTIVE PHENOLPHTHIOCEROL SYNTHESIS POLYKETIDE SYNTHASE TYPE I PKS1-RELATED"/>
    <property type="match status" value="1"/>
</dbReference>
<dbReference type="Proteomes" id="UP000054241">
    <property type="component" value="Unassembled WGS sequence"/>
</dbReference>
<reference evidence="6 7" key="1">
    <citation type="submission" date="2015-10" db="EMBL/GenBank/DDBJ databases">
        <title>Draft genome sequence of Streptomyces cellostaticus DSM 40189, type strain for the species Streptomyces cellostaticus.</title>
        <authorList>
            <person name="Ruckert C."/>
            <person name="Winkler A."/>
            <person name="Kalinowski J."/>
            <person name="Kampfer P."/>
            <person name="Glaeser S."/>
        </authorList>
    </citation>
    <scope>NUCLEOTIDE SEQUENCE [LARGE SCALE GENOMIC DNA]</scope>
    <source>
        <strain evidence="6 7">DSM 40189</strain>
    </source>
</reference>
<dbReference type="InterPro" id="IPR013968">
    <property type="entry name" value="PKS_KR"/>
</dbReference>
<evidence type="ECO:0000313" key="7">
    <source>
        <dbReference type="Proteomes" id="UP000054241"/>
    </source>
</evidence>
<dbReference type="SMART" id="SM00823">
    <property type="entry name" value="PKS_PP"/>
    <property type="match status" value="1"/>
</dbReference>
<name>A0A101MYN5_9ACTN</name>
<keyword evidence="3" id="KW-0808">Transferase</keyword>
<accession>A0A101MYN5</accession>
<dbReference type="GO" id="GO:0004312">
    <property type="term" value="F:fatty acid synthase activity"/>
    <property type="evidence" value="ECO:0007669"/>
    <property type="project" value="TreeGrafter"/>
</dbReference>
<dbReference type="Gene3D" id="1.10.1200.10">
    <property type="entry name" value="ACP-like"/>
    <property type="match status" value="1"/>
</dbReference>
<organism evidence="6 7">
    <name type="scientific">Streptomyces cellostaticus</name>
    <dbReference type="NCBI Taxonomy" id="67285"/>
    <lineage>
        <taxon>Bacteria</taxon>
        <taxon>Bacillati</taxon>
        <taxon>Actinomycetota</taxon>
        <taxon>Actinomycetes</taxon>
        <taxon>Kitasatosporales</taxon>
        <taxon>Streptomycetaceae</taxon>
        <taxon>Streptomyces</taxon>
    </lineage>
</organism>
<dbReference type="InterPro" id="IPR036291">
    <property type="entry name" value="NAD(P)-bd_dom_sf"/>
</dbReference>
<dbReference type="STRING" id="67285.AQI88_42135"/>
<dbReference type="PROSITE" id="PS00012">
    <property type="entry name" value="PHOSPHOPANTETHEINE"/>
    <property type="match status" value="1"/>
</dbReference>
<protein>
    <recommendedName>
        <fullName evidence="5">Carrier domain-containing protein</fullName>
    </recommendedName>
</protein>
<dbReference type="Pfam" id="PF00550">
    <property type="entry name" value="PP-binding"/>
    <property type="match status" value="1"/>
</dbReference>
<dbReference type="AlphaFoldDB" id="A0A101MYN5"/>
<dbReference type="SUPFAM" id="SSF51735">
    <property type="entry name" value="NAD(P)-binding Rossmann-fold domains"/>
    <property type="match status" value="1"/>
</dbReference>
<dbReference type="GO" id="GO:0017000">
    <property type="term" value="P:antibiotic biosynthetic process"/>
    <property type="evidence" value="ECO:0007669"/>
    <property type="project" value="UniProtKB-ARBA"/>
</dbReference>